<dbReference type="GO" id="GO:0008033">
    <property type="term" value="P:tRNA processing"/>
    <property type="evidence" value="ECO:0007669"/>
    <property type="project" value="UniProtKB-KW"/>
</dbReference>
<proteinExistence type="inferred from homology"/>
<evidence type="ECO:0000256" key="3">
    <source>
        <dbReference type="ARBA" id="ARBA00022694"/>
    </source>
</evidence>
<dbReference type="PANTHER" id="PTHR13031">
    <property type="entry name" value="RIBONUCLEASE P SUBUNIT P30"/>
    <property type="match status" value="1"/>
</dbReference>
<dbReference type="HOGENOM" id="CLU_100281_0_0_1"/>
<dbReference type="GO" id="GO:0005634">
    <property type="term" value="C:nucleus"/>
    <property type="evidence" value="ECO:0007669"/>
    <property type="project" value="UniProtKB-SubCell"/>
</dbReference>
<dbReference type="InParanoid" id="S7XLU2"/>
<accession>S7XLU2</accession>
<dbReference type="STRING" id="1358809.S7XLU2"/>
<sequence length="228" mass="26639">MGMYDLNINATLLNYNFKDYKAVCINIDSDINNYTDSYDIEVKDNMYTKICIRLKEENISRFYIKTIPYYDIISILVKDNNSMEVATGWDIDVITIDIGVDTNIKRGLIKNCIHKGIFIEIPLRGGLYDRDNWLRNVNRILGITKGKNTIITSGAKEKHELKHLRDIKEFLKIFNFKEERIKEITEENPKKLLKNAALKRFSANGVVNNLDEGNLKRNFILNEYKYLL</sequence>
<comment type="caution">
    <text evidence="4">The sequence shown here is derived from an EMBL/GenBank/DDBJ whole genome shotgun (WGS) entry which is preliminary data.</text>
</comment>
<comment type="similarity">
    <text evidence="2">Belongs to the eukaryotic/archaeal RNase P protein component 3 family.</text>
</comment>
<dbReference type="PANTHER" id="PTHR13031:SF0">
    <property type="entry name" value="RIBONUCLEASE P PROTEIN SUBUNIT P30"/>
    <property type="match status" value="1"/>
</dbReference>
<dbReference type="OMA" id="MQTHENL"/>
<evidence type="ECO:0000256" key="1">
    <source>
        <dbReference type="ARBA" id="ARBA00004123"/>
    </source>
</evidence>
<dbReference type="InterPro" id="IPR002738">
    <property type="entry name" value="RNase_P_p30"/>
</dbReference>
<evidence type="ECO:0000256" key="2">
    <source>
        <dbReference type="ARBA" id="ARBA00007331"/>
    </source>
</evidence>
<evidence type="ECO:0000313" key="5">
    <source>
        <dbReference type="Proteomes" id="UP000014978"/>
    </source>
</evidence>
<dbReference type="SUPFAM" id="SSF89550">
    <property type="entry name" value="PHP domain-like"/>
    <property type="match status" value="1"/>
</dbReference>
<dbReference type="InterPro" id="IPR016195">
    <property type="entry name" value="Pol/histidinol_Pase-like"/>
</dbReference>
<dbReference type="Proteomes" id="UP000014978">
    <property type="component" value="Unassembled WGS sequence"/>
</dbReference>
<evidence type="ECO:0000313" key="4">
    <source>
        <dbReference type="EMBL" id="EPR80054.1"/>
    </source>
</evidence>
<dbReference type="GO" id="GO:0003723">
    <property type="term" value="F:RNA binding"/>
    <property type="evidence" value="ECO:0007669"/>
    <property type="project" value="TreeGrafter"/>
</dbReference>
<dbReference type="OrthoDB" id="2194280at2759"/>
<dbReference type="Gene3D" id="3.20.20.140">
    <property type="entry name" value="Metal-dependent hydrolases"/>
    <property type="match status" value="1"/>
</dbReference>
<dbReference type="VEuPathDB" id="MicrosporidiaDB:SLOPH_1596"/>
<name>S7XLU2_SPRLO</name>
<keyword evidence="3" id="KW-0819">tRNA processing</keyword>
<keyword evidence="5" id="KW-1185">Reference proteome</keyword>
<organism evidence="4 5">
    <name type="scientific">Spraguea lophii (strain 42_110)</name>
    <name type="common">Microsporidian parasite</name>
    <dbReference type="NCBI Taxonomy" id="1358809"/>
    <lineage>
        <taxon>Eukaryota</taxon>
        <taxon>Fungi</taxon>
        <taxon>Fungi incertae sedis</taxon>
        <taxon>Microsporidia</taxon>
        <taxon>Spragueidae</taxon>
        <taxon>Spraguea</taxon>
    </lineage>
</organism>
<dbReference type="AlphaFoldDB" id="S7XLU2"/>
<dbReference type="EMBL" id="ATCN01000025">
    <property type="protein sequence ID" value="EPR80054.1"/>
    <property type="molecule type" value="Genomic_DNA"/>
</dbReference>
<dbReference type="Pfam" id="PF01876">
    <property type="entry name" value="RNase_P_p30"/>
    <property type="match status" value="1"/>
</dbReference>
<gene>
    <name evidence="4" type="ORF">SLOPH_1596</name>
</gene>
<protein>
    <submittedName>
        <fullName evidence="4">RNase P subunit p30</fullName>
    </submittedName>
</protein>
<reference evidence="5" key="1">
    <citation type="journal article" date="2013" name="PLoS Genet.">
        <title>The genome of Spraguea lophii and the basis of host-microsporidian interactions.</title>
        <authorList>
            <person name="Campbell S.E."/>
            <person name="Williams T.A."/>
            <person name="Yousuf A."/>
            <person name="Soanes D.M."/>
            <person name="Paszkiewicz K.H."/>
            <person name="Williams B.A.P."/>
        </authorList>
    </citation>
    <scope>NUCLEOTIDE SEQUENCE [LARGE SCALE GENOMIC DNA]</scope>
    <source>
        <strain evidence="5">42_110</strain>
    </source>
</reference>
<comment type="subcellular location">
    <subcellularLocation>
        <location evidence="1">Nucleus</location>
    </subcellularLocation>
</comment>